<evidence type="ECO:0000313" key="2">
    <source>
        <dbReference type="Proteomes" id="UP000008237"/>
    </source>
</evidence>
<dbReference type="Proteomes" id="UP000008237">
    <property type="component" value="Unassembled WGS sequence"/>
</dbReference>
<organism evidence="2">
    <name type="scientific">Harpegnathos saltator</name>
    <name type="common">Jerdon's jumping ant</name>
    <dbReference type="NCBI Taxonomy" id="610380"/>
    <lineage>
        <taxon>Eukaryota</taxon>
        <taxon>Metazoa</taxon>
        <taxon>Ecdysozoa</taxon>
        <taxon>Arthropoda</taxon>
        <taxon>Hexapoda</taxon>
        <taxon>Insecta</taxon>
        <taxon>Pterygota</taxon>
        <taxon>Neoptera</taxon>
        <taxon>Endopterygota</taxon>
        <taxon>Hymenoptera</taxon>
        <taxon>Apocrita</taxon>
        <taxon>Aculeata</taxon>
        <taxon>Formicoidea</taxon>
        <taxon>Formicidae</taxon>
        <taxon>Ponerinae</taxon>
        <taxon>Ponerini</taxon>
        <taxon>Harpegnathos</taxon>
    </lineage>
</organism>
<feature type="non-terminal residue" evidence="1">
    <location>
        <position position="1"/>
    </location>
</feature>
<dbReference type="Pfam" id="PF01359">
    <property type="entry name" value="Transposase_1"/>
    <property type="match status" value="1"/>
</dbReference>
<reference evidence="1 2" key="1">
    <citation type="journal article" date="2010" name="Science">
        <title>Genomic comparison of the ants Camponotus floridanus and Harpegnathos saltator.</title>
        <authorList>
            <person name="Bonasio R."/>
            <person name="Zhang G."/>
            <person name="Ye C."/>
            <person name="Mutti N.S."/>
            <person name="Fang X."/>
            <person name="Qin N."/>
            <person name="Donahue G."/>
            <person name="Yang P."/>
            <person name="Li Q."/>
            <person name="Li C."/>
            <person name="Zhang P."/>
            <person name="Huang Z."/>
            <person name="Berger S.L."/>
            <person name="Reinberg D."/>
            <person name="Wang J."/>
            <person name="Liebig J."/>
        </authorList>
    </citation>
    <scope>NUCLEOTIDE SEQUENCE [LARGE SCALE GENOMIC DNA]</scope>
    <source>
        <strain evidence="1 2">R22 G/1</strain>
    </source>
</reference>
<dbReference type="InterPro" id="IPR036397">
    <property type="entry name" value="RNaseH_sf"/>
</dbReference>
<protein>
    <recommendedName>
        <fullName evidence="3">Histone-lysine N-methyltransferase SETMAR</fullName>
    </recommendedName>
</protein>
<keyword evidence="2" id="KW-1185">Reference proteome</keyword>
<dbReference type="Gene3D" id="3.30.420.10">
    <property type="entry name" value="Ribonuclease H-like superfamily/Ribonuclease H"/>
    <property type="match status" value="1"/>
</dbReference>
<gene>
    <name evidence="1" type="ORF">EAI_07986</name>
</gene>
<sequence length="66" mass="7758">TVFCDYKGILLIVYLQKGKTMNSKYYCNLLGLLDVKIREKRLLKKKRIVFHQDNARVHTSVLTMAK</sequence>
<name>E2BER7_HARSA</name>
<proteinExistence type="predicted"/>
<evidence type="ECO:0000313" key="1">
    <source>
        <dbReference type="EMBL" id="EFN85812.1"/>
    </source>
</evidence>
<dbReference type="InParanoid" id="E2BER7"/>
<dbReference type="EMBL" id="GL447854">
    <property type="protein sequence ID" value="EFN85812.1"/>
    <property type="molecule type" value="Genomic_DNA"/>
</dbReference>
<feature type="non-terminal residue" evidence="1">
    <location>
        <position position="66"/>
    </location>
</feature>
<dbReference type="InterPro" id="IPR001888">
    <property type="entry name" value="Transposase_1"/>
</dbReference>
<dbReference type="AlphaFoldDB" id="E2BER7"/>
<dbReference type="GO" id="GO:0003676">
    <property type="term" value="F:nucleic acid binding"/>
    <property type="evidence" value="ECO:0007669"/>
    <property type="project" value="InterPro"/>
</dbReference>
<evidence type="ECO:0008006" key="3">
    <source>
        <dbReference type="Google" id="ProtNLM"/>
    </source>
</evidence>
<accession>E2BER7</accession>